<feature type="active site" description="Proton acceptor" evidence="8">
    <location>
        <position position="210"/>
    </location>
</feature>
<comment type="similarity">
    <text evidence="1 7">Belongs to the aminoglycoside phosphotransferase family.</text>
</comment>
<dbReference type="Gene3D" id="3.90.1200.10">
    <property type="match status" value="1"/>
</dbReference>
<feature type="region of interest" description="Disordered" evidence="10">
    <location>
        <begin position="1"/>
        <end position="20"/>
    </location>
</feature>
<evidence type="ECO:0000256" key="3">
    <source>
        <dbReference type="ARBA" id="ARBA00022741"/>
    </source>
</evidence>
<evidence type="ECO:0000256" key="5">
    <source>
        <dbReference type="ARBA" id="ARBA00022840"/>
    </source>
</evidence>
<organism evidence="12 13">
    <name type="scientific">Streptomyces paromomycinus</name>
    <name type="common">Streptomyces rimosus subsp. paromomycinus</name>
    <dbReference type="NCBI Taxonomy" id="92743"/>
    <lineage>
        <taxon>Bacteria</taxon>
        <taxon>Bacillati</taxon>
        <taxon>Actinomycetota</taxon>
        <taxon>Actinomycetes</taxon>
        <taxon>Kitasatosporales</taxon>
        <taxon>Streptomycetaceae</taxon>
        <taxon>Streptomyces</taxon>
    </lineage>
</organism>
<evidence type="ECO:0000256" key="6">
    <source>
        <dbReference type="ARBA" id="ARBA00023251"/>
    </source>
</evidence>
<dbReference type="Proteomes" id="UP000286746">
    <property type="component" value="Unassembled WGS sequence"/>
</dbReference>
<dbReference type="InterPro" id="IPR011009">
    <property type="entry name" value="Kinase-like_dom_sf"/>
</dbReference>
<evidence type="ECO:0000313" key="12">
    <source>
        <dbReference type="EMBL" id="GCD40688.1"/>
    </source>
</evidence>
<evidence type="ECO:0000256" key="10">
    <source>
        <dbReference type="SAM" id="MobiDB-lite"/>
    </source>
</evidence>
<dbReference type="Gene3D" id="3.30.200.20">
    <property type="entry name" value="Phosphorylase Kinase, domain 1"/>
    <property type="match status" value="1"/>
</dbReference>
<sequence length="290" mass="32014">MTARERLIPAPGPHGPFDRGRLSAKMSPMNEEVLKLYPRHTWTPVTDGDSGAFVHHLTGPSELYAKLVPARPDTGLDLKAEADRLEWLAGQGVPVSRVVDFGSGDAASWLITEAVPGVSAAEEWPSAQRAEVAEVMADVARQLHGLPVADCPFDASLDVMIPQALHHLEAGLVDMDDLEEERAGWSEGRLRAELEGTRPPQEDLVVCHGDLCPNNVLLDPETRRLTGVIDVGRLGRADRHADLALAMRELSREEDPWFGPHCVERFVERYGAERVDATKTAYYQLLDEFF</sequence>
<dbReference type="NCBIfam" id="NF033068">
    <property type="entry name" value="APH_3p"/>
    <property type="match status" value="1"/>
</dbReference>
<keyword evidence="13" id="KW-1185">Reference proteome</keyword>
<name>A0A401VUF3_STREY</name>
<keyword evidence="9" id="KW-0460">Magnesium</keyword>
<dbReference type="PANTHER" id="PTHR21310">
    <property type="entry name" value="AMINOGLYCOSIDE PHOSPHOTRANSFERASE-RELATED-RELATED"/>
    <property type="match status" value="1"/>
</dbReference>
<keyword evidence="3 7" id="KW-0547">Nucleotide-binding</keyword>
<dbReference type="Pfam" id="PF01636">
    <property type="entry name" value="APH"/>
    <property type="match status" value="1"/>
</dbReference>
<dbReference type="GO" id="GO:0046872">
    <property type="term" value="F:metal ion binding"/>
    <property type="evidence" value="ECO:0007669"/>
    <property type="project" value="UniProtKB-KW"/>
</dbReference>
<dbReference type="AlphaFoldDB" id="A0A401VUF3"/>
<protein>
    <submittedName>
        <fullName evidence="12">Putative streptomycin phosphotransferase</fullName>
    </submittedName>
</protein>
<dbReference type="PANTHER" id="PTHR21310:SF41">
    <property type="entry name" value="3'-PHOSPHOTRANSFERASE, PUTATIVE-RELATED"/>
    <property type="match status" value="1"/>
</dbReference>
<keyword evidence="9" id="KW-0479">Metal-binding</keyword>
<keyword evidence="4 7" id="KW-0418">Kinase</keyword>
<comment type="caution">
    <text evidence="12">The sequence shown here is derived from an EMBL/GenBank/DDBJ whole genome shotgun (WGS) entry which is preliminary data.</text>
</comment>
<proteinExistence type="inferred from homology"/>
<dbReference type="EMBL" id="BHZD01000001">
    <property type="protein sequence ID" value="GCD40688.1"/>
    <property type="molecule type" value="Genomic_DNA"/>
</dbReference>
<dbReference type="InterPro" id="IPR024165">
    <property type="entry name" value="Kan/Strep_kinase"/>
</dbReference>
<dbReference type="InterPro" id="IPR002575">
    <property type="entry name" value="Aminoglycoside_PTrfase"/>
</dbReference>
<dbReference type="InterPro" id="IPR051678">
    <property type="entry name" value="AGP_Transferase"/>
</dbReference>
<evidence type="ECO:0000256" key="7">
    <source>
        <dbReference type="PIRNR" id="PIRNR000706"/>
    </source>
</evidence>
<feature type="binding site" evidence="9">
    <location>
        <position position="215"/>
    </location>
    <ligand>
        <name>Mg(2+)</name>
        <dbReference type="ChEBI" id="CHEBI:18420"/>
    </ligand>
</feature>
<dbReference type="PIRSF" id="PIRSF000706">
    <property type="entry name" value="Kanamycin_kin"/>
    <property type="match status" value="1"/>
</dbReference>
<feature type="domain" description="Aminoglycoside phosphotransferase" evidence="11">
    <location>
        <begin position="42"/>
        <end position="272"/>
    </location>
</feature>
<evidence type="ECO:0000313" key="13">
    <source>
        <dbReference type="Proteomes" id="UP000286746"/>
    </source>
</evidence>
<evidence type="ECO:0000259" key="11">
    <source>
        <dbReference type="Pfam" id="PF01636"/>
    </source>
</evidence>
<evidence type="ECO:0000256" key="9">
    <source>
        <dbReference type="PIRSR" id="PIRSR000706-2"/>
    </source>
</evidence>
<keyword evidence="2 7" id="KW-0808">Transferase</keyword>
<evidence type="ECO:0000256" key="8">
    <source>
        <dbReference type="PIRSR" id="PIRSR000706-1"/>
    </source>
</evidence>
<dbReference type="SUPFAM" id="SSF56112">
    <property type="entry name" value="Protein kinase-like (PK-like)"/>
    <property type="match status" value="1"/>
</dbReference>
<dbReference type="GO" id="GO:0016773">
    <property type="term" value="F:phosphotransferase activity, alcohol group as acceptor"/>
    <property type="evidence" value="ECO:0007669"/>
    <property type="project" value="InterPro"/>
</dbReference>
<feature type="binding site" evidence="9">
    <location>
        <position position="230"/>
    </location>
    <ligand>
        <name>Mg(2+)</name>
        <dbReference type="ChEBI" id="CHEBI:18420"/>
    </ligand>
</feature>
<dbReference type="GO" id="GO:0016301">
    <property type="term" value="F:kinase activity"/>
    <property type="evidence" value="ECO:0007669"/>
    <property type="project" value="UniProtKB-KW"/>
</dbReference>
<keyword evidence="5 7" id="KW-0067">ATP-binding</keyword>
<evidence type="ECO:0000256" key="1">
    <source>
        <dbReference type="ARBA" id="ARBA00006219"/>
    </source>
</evidence>
<reference evidence="12 13" key="1">
    <citation type="submission" date="2018-11" db="EMBL/GenBank/DDBJ databases">
        <title>Whole genome sequence of Streptomyces paromomycinus NBRC 15454(T).</title>
        <authorList>
            <person name="Komaki H."/>
            <person name="Tamura T."/>
        </authorList>
    </citation>
    <scope>NUCLEOTIDE SEQUENCE [LARGE SCALE GENOMIC DNA]</scope>
    <source>
        <strain evidence="12 13">NBRC 15454</strain>
    </source>
</reference>
<dbReference type="GO" id="GO:0005524">
    <property type="term" value="F:ATP binding"/>
    <property type="evidence" value="ECO:0007669"/>
    <property type="project" value="UniProtKB-KW"/>
</dbReference>
<keyword evidence="6 7" id="KW-0046">Antibiotic resistance</keyword>
<evidence type="ECO:0000256" key="4">
    <source>
        <dbReference type="ARBA" id="ARBA00022777"/>
    </source>
</evidence>
<accession>A0A401VUF3</accession>
<dbReference type="CDD" id="cd05150">
    <property type="entry name" value="APH"/>
    <property type="match status" value="1"/>
</dbReference>
<gene>
    <name evidence="12" type="ORF">GKJPGBOP_00341</name>
</gene>
<evidence type="ECO:0000256" key="2">
    <source>
        <dbReference type="ARBA" id="ARBA00022679"/>
    </source>
</evidence>
<dbReference type="GO" id="GO:0046677">
    <property type="term" value="P:response to antibiotic"/>
    <property type="evidence" value="ECO:0007669"/>
    <property type="project" value="UniProtKB-KW"/>
</dbReference>